<keyword evidence="2" id="KW-0472">Membrane</keyword>
<dbReference type="Pfam" id="PF03703">
    <property type="entry name" value="bPH_2"/>
    <property type="match status" value="1"/>
</dbReference>
<accession>A0A927J1Z0</accession>
<reference evidence="4" key="2">
    <citation type="submission" date="2020-09" db="EMBL/GenBank/DDBJ databases">
        <authorList>
            <person name="Yu Y."/>
        </authorList>
    </citation>
    <scope>NUCLEOTIDE SEQUENCE</scope>
    <source>
        <strain evidence="4">KCTC 49039</strain>
    </source>
</reference>
<keyword evidence="2" id="KW-1133">Transmembrane helix</keyword>
<dbReference type="InterPro" id="IPR005182">
    <property type="entry name" value="YdbS-like_PH"/>
</dbReference>
<feature type="domain" description="YdbS-like PH" evidence="3">
    <location>
        <begin position="83"/>
        <end position="143"/>
    </location>
</feature>
<dbReference type="PANTHER" id="PTHR37938:SF1">
    <property type="entry name" value="BLL0215 PROTEIN"/>
    <property type="match status" value="1"/>
</dbReference>
<dbReference type="EMBL" id="JACYHB010000015">
    <property type="protein sequence ID" value="MBD8080407.1"/>
    <property type="molecule type" value="Genomic_DNA"/>
</dbReference>
<evidence type="ECO:0000256" key="2">
    <source>
        <dbReference type="SAM" id="Phobius"/>
    </source>
</evidence>
<proteinExistence type="predicted"/>
<gene>
    <name evidence="4" type="ORF">IF651_15230</name>
</gene>
<sequence>MSSRGGPRGKILDRYVIGGEQVVFATRHHWGMLFEPVATTLVALLAVAWIVVEVGPAVGDGVLVLWWLWLILLGRLVWRVMEWRNEWFVATDKRLLLLYGLITHKVAMMPLKKVTDMNYGRSPTGRVLGYGQFLLESAGQDQALRKIDWVAQPDETYRRLCDTLFGPSGPDLDDDSPVPAPAPGARPGRTPTARRRADPEVQQDAGPAEAHEVEPVEPWDGRSPVESAPLPEPSPRADRPVVVVPGRETTDRHEPASSSTQPIPVHASRARASRPADEDTDDERGWTVSGEHRATYVPVVHPQGPPLPKPYEPGPGRDEAP</sequence>
<dbReference type="AlphaFoldDB" id="A0A927J1Z0"/>
<evidence type="ECO:0000313" key="5">
    <source>
        <dbReference type="Proteomes" id="UP000610846"/>
    </source>
</evidence>
<feature type="compositionally biased region" description="Pro residues" evidence="1">
    <location>
        <begin position="303"/>
        <end position="313"/>
    </location>
</feature>
<evidence type="ECO:0000256" key="1">
    <source>
        <dbReference type="SAM" id="MobiDB-lite"/>
    </source>
</evidence>
<protein>
    <submittedName>
        <fullName evidence="4">PH domain-containing protein</fullName>
    </submittedName>
</protein>
<organism evidence="4 5">
    <name type="scientific">Cellulosimicrobium arenosum</name>
    <dbReference type="NCBI Taxonomy" id="2708133"/>
    <lineage>
        <taxon>Bacteria</taxon>
        <taxon>Bacillati</taxon>
        <taxon>Actinomycetota</taxon>
        <taxon>Actinomycetes</taxon>
        <taxon>Micrococcales</taxon>
        <taxon>Promicromonosporaceae</taxon>
        <taxon>Cellulosimicrobium</taxon>
    </lineage>
</organism>
<keyword evidence="2" id="KW-0812">Transmembrane</keyword>
<keyword evidence="5" id="KW-1185">Reference proteome</keyword>
<feature type="transmembrane region" description="Helical" evidence="2">
    <location>
        <begin position="33"/>
        <end position="52"/>
    </location>
</feature>
<name>A0A927J1Z0_9MICO</name>
<evidence type="ECO:0000259" key="3">
    <source>
        <dbReference type="Pfam" id="PF03703"/>
    </source>
</evidence>
<comment type="caution">
    <text evidence="4">The sequence shown here is derived from an EMBL/GenBank/DDBJ whole genome shotgun (WGS) entry which is preliminary data.</text>
</comment>
<dbReference type="PANTHER" id="PTHR37938">
    <property type="entry name" value="BLL0215 PROTEIN"/>
    <property type="match status" value="1"/>
</dbReference>
<feature type="transmembrane region" description="Helical" evidence="2">
    <location>
        <begin position="58"/>
        <end position="78"/>
    </location>
</feature>
<dbReference type="Proteomes" id="UP000610846">
    <property type="component" value="Unassembled WGS sequence"/>
</dbReference>
<dbReference type="RefSeq" id="WP_191829988.1">
    <property type="nucleotide sequence ID" value="NZ_JACYHB010000015.1"/>
</dbReference>
<reference evidence="4" key="1">
    <citation type="journal article" date="2018" name="Curr. Microbiol.">
        <title>Cellulosimicrobium arenosum sp. nov., Isolated from Marine Sediment Sand.</title>
        <authorList>
            <person name="Oh M."/>
            <person name="Kim J.H."/>
            <person name="Yoon J.H."/>
            <person name="Schumann P."/>
            <person name="Kim W."/>
        </authorList>
    </citation>
    <scope>NUCLEOTIDE SEQUENCE</scope>
    <source>
        <strain evidence="4">KCTC 49039</strain>
    </source>
</reference>
<evidence type="ECO:0000313" key="4">
    <source>
        <dbReference type="EMBL" id="MBD8080407.1"/>
    </source>
</evidence>
<feature type="region of interest" description="Disordered" evidence="1">
    <location>
        <begin position="161"/>
        <end position="321"/>
    </location>
</feature>